<feature type="non-terminal residue" evidence="1">
    <location>
        <position position="1"/>
    </location>
</feature>
<accession>X1GTM1</accession>
<evidence type="ECO:0000313" key="1">
    <source>
        <dbReference type="EMBL" id="GAH48220.1"/>
    </source>
</evidence>
<protein>
    <submittedName>
        <fullName evidence="1">Uncharacterized protein</fullName>
    </submittedName>
</protein>
<name>X1GTM1_9ZZZZ</name>
<sequence>FDGLTTNSIDDKIMVDSMSELLEGSTIDFNIHGVYILSNTNSMDFGPWEFNTDRNSICFDKGTCNFFIAPIIKLTNDELEFKQIAQLENEKSFDVTWKWVR</sequence>
<dbReference type="EMBL" id="BARU01024277">
    <property type="protein sequence ID" value="GAH48220.1"/>
    <property type="molecule type" value="Genomic_DNA"/>
</dbReference>
<gene>
    <name evidence="1" type="ORF">S03H2_39288</name>
</gene>
<reference evidence="1" key="1">
    <citation type="journal article" date="2014" name="Front. Microbiol.">
        <title>High frequency of phylogenetically diverse reductive dehalogenase-homologous genes in deep subseafloor sedimentary metagenomes.</title>
        <authorList>
            <person name="Kawai M."/>
            <person name="Futagami T."/>
            <person name="Toyoda A."/>
            <person name="Takaki Y."/>
            <person name="Nishi S."/>
            <person name="Hori S."/>
            <person name="Arai W."/>
            <person name="Tsubouchi T."/>
            <person name="Morono Y."/>
            <person name="Uchiyama I."/>
            <person name="Ito T."/>
            <person name="Fujiyama A."/>
            <person name="Inagaki F."/>
            <person name="Takami H."/>
        </authorList>
    </citation>
    <scope>NUCLEOTIDE SEQUENCE</scope>
    <source>
        <strain evidence="1">Expedition CK06-06</strain>
    </source>
</reference>
<proteinExistence type="predicted"/>
<comment type="caution">
    <text evidence="1">The sequence shown here is derived from an EMBL/GenBank/DDBJ whole genome shotgun (WGS) entry which is preliminary data.</text>
</comment>
<organism evidence="1">
    <name type="scientific">marine sediment metagenome</name>
    <dbReference type="NCBI Taxonomy" id="412755"/>
    <lineage>
        <taxon>unclassified sequences</taxon>
        <taxon>metagenomes</taxon>
        <taxon>ecological metagenomes</taxon>
    </lineage>
</organism>
<dbReference type="AlphaFoldDB" id="X1GTM1"/>